<feature type="region of interest" description="Disordered" evidence="1">
    <location>
        <begin position="98"/>
        <end position="173"/>
    </location>
</feature>
<feature type="compositionally biased region" description="Basic and acidic residues" evidence="1">
    <location>
        <begin position="288"/>
        <end position="298"/>
    </location>
</feature>
<feature type="compositionally biased region" description="Basic residues" evidence="1">
    <location>
        <begin position="139"/>
        <end position="150"/>
    </location>
</feature>
<feature type="compositionally biased region" description="Polar residues" evidence="1">
    <location>
        <begin position="220"/>
        <end position="233"/>
    </location>
</feature>
<dbReference type="EMBL" id="FCQH01000022">
    <property type="protein sequence ID" value="CVL08121.1"/>
    <property type="molecule type" value="Genomic_DNA"/>
</dbReference>
<protein>
    <submittedName>
        <fullName evidence="2">Uncharacterized protein</fullName>
    </submittedName>
</protein>
<dbReference type="Proteomes" id="UP000184255">
    <property type="component" value="Unassembled WGS sequence"/>
</dbReference>
<evidence type="ECO:0000256" key="1">
    <source>
        <dbReference type="SAM" id="MobiDB-lite"/>
    </source>
</evidence>
<name>A0A1L7UKX9_FUSMA</name>
<evidence type="ECO:0000313" key="3">
    <source>
        <dbReference type="Proteomes" id="UP000184255"/>
    </source>
</evidence>
<reference evidence="3" key="1">
    <citation type="journal article" date="2016" name="Genome Biol. Evol.">
        <title>Comparative 'omics' of the Fusarium fujikuroi species complex highlights differences in genetic potential and metabolite synthesis.</title>
        <authorList>
            <person name="Niehaus E.-M."/>
            <person name="Muensterkoetter M."/>
            <person name="Proctor R.H."/>
            <person name="Brown D.W."/>
            <person name="Sharon A."/>
            <person name="Idan Y."/>
            <person name="Oren-Young L."/>
            <person name="Sieber C.M."/>
            <person name="Novak O."/>
            <person name="Pencik A."/>
            <person name="Tarkowska D."/>
            <person name="Hromadova K."/>
            <person name="Freeman S."/>
            <person name="Maymon M."/>
            <person name="Elazar M."/>
            <person name="Youssef S.A."/>
            <person name="El-Shabrawy E.S.M."/>
            <person name="Shalaby A.B.A."/>
            <person name="Houterman P."/>
            <person name="Brock N.L."/>
            <person name="Burkhardt I."/>
            <person name="Tsavkelova E.A."/>
            <person name="Dickschat J.S."/>
            <person name="Galuszka P."/>
            <person name="Gueldener U."/>
            <person name="Tudzynski B."/>
        </authorList>
    </citation>
    <scope>NUCLEOTIDE SEQUENCE [LARGE SCALE GENOMIC DNA]</scope>
    <source>
        <strain evidence="3">MRC7560</strain>
    </source>
</reference>
<proteinExistence type="predicted"/>
<sequence length="298" mass="33736">MSRNETEFYVNLQKRRDQRLEELKKINENLCTSLDTKKNLLNQYQSFRLLQLQRHGSLDSHINFLSSFLPSNDNDPGNFPRSDERDVRNKQDILLILATSSKSPTTNAPDPKHVKLFLPSPPTVRDAFDDSASQSLCRRSTRQRDKKRKHSTDASNDLLADKRQRTDPCEAPENSEANLLLAAEEMSKDYEHAPSPRNDVANPERTPSQQMSVKPRGNHGMQTSTPLGSNSAKGQAASGHTGRLRLNSTPGTRRGNRHKTALTQPATDERAKERGVEQNSLRPRRSARIADSRHQEKR</sequence>
<organism evidence="2 3">
    <name type="scientific">Fusarium mangiferae</name>
    <name type="common">Mango malformation disease fungus</name>
    <dbReference type="NCBI Taxonomy" id="192010"/>
    <lineage>
        <taxon>Eukaryota</taxon>
        <taxon>Fungi</taxon>
        <taxon>Dikarya</taxon>
        <taxon>Ascomycota</taxon>
        <taxon>Pezizomycotina</taxon>
        <taxon>Sordariomycetes</taxon>
        <taxon>Hypocreomycetidae</taxon>
        <taxon>Hypocreales</taxon>
        <taxon>Nectriaceae</taxon>
        <taxon>Fusarium</taxon>
        <taxon>Fusarium fujikuroi species complex</taxon>
    </lineage>
</organism>
<comment type="caution">
    <text evidence="2">The sequence shown here is derived from an EMBL/GenBank/DDBJ whole genome shotgun (WGS) entry which is preliminary data.</text>
</comment>
<dbReference type="GeneID" id="65093464"/>
<evidence type="ECO:0000313" key="2">
    <source>
        <dbReference type="EMBL" id="CVL08121.1"/>
    </source>
</evidence>
<accession>A0A1L7UKX9</accession>
<dbReference type="AlphaFoldDB" id="A0A1L7UKX9"/>
<feature type="compositionally biased region" description="Basic and acidic residues" evidence="1">
    <location>
        <begin position="267"/>
        <end position="276"/>
    </location>
</feature>
<feature type="compositionally biased region" description="Basic and acidic residues" evidence="1">
    <location>
        <begin position="159"/>
        <end position="168"/>
    </location>
</feature>
<feature type="region of interest" description="Disordered" evidence="1">
    <location>
        <begin position="189"/>
        <end position="298"/>
    </location>
</feature>
<dbReference type="VEuPathDB" id="FungiDB:FMAN_14215"/>
<feature type="compositionally biased region" description="Polar residues" evidence="1">
    <location>
        <begin position="98"/>
        <end position="108"/>
    </location>
</feature>
<keyword evidence="3" id="KW-1185">Reference proteome</keyword>
<gene>
    <name evidence="2" type="ORF">FMAN_14215</name>
</gene>
<dbReference type="RefSeq" id="XP_041690909.1">
    <property type="nucleotide sequence ID" value="XM_041825539.1"/>
</dbReference>